<evidence type="ECO:0000256" key="1">
    <source>
        <dbReference type="ARBA" id="ARBA00022741"/>
    </source>
</evidence>
<dbReference type="RefSeq" id="WP_322936752.1">
    <property type="nucleotide sequence ID" value="NZ_CP141059.1"/>
</dbReference>
<dbReference type="PRINTS" id="PR00038">
    <property type="entry name" value="HTHLUXR"/>
</dbReference>
<dbReference type="SUPFAM" id="SSF48452">
    <property type="entry name" value="TPR-like"/>
    <property type="match status" value="1"/>
</dbReference>
<proteinExistence type="predicted"/>
<dbReference type="InterPro" id="IPR000792">
    <property type="entry name" value="Tscrpt_reg_LuxR_C"/>
</dbReference>
<protein>
    <submittedName>
        <fullName evidence="4">AAA family ATPase</fullName>
    </submittedName>
</protein>
<reference evidence="5" key="1">
    <citation type="submission" date="2023-12" db="EMBL/GenBank/DDBJ databases">
        <title>Novel species in genus Nocardioides.</title>
        <authorList>
            <person name="Zhou H."/>
        </authorList>
    </citation>
    <scope>NUCLEOTIDE SEQUENCE [LARGE SCALE GENOMIC DNA]</scope>
    <source>
        <strain evidence="5">HM61</strain>
    </source>
</reference>
<dbReference type="PANTHER" id="PTHR16305:SF35">
    <property type="entry name" value="TRANSCRIPTIONAL ACTIVATOR DOMAIN"/>
    <property type="match status" value="1"/>
</dbReference>
<dbReference type="Pfam" id="PF13191">
    <property type="entry name" value="AAA_16"/>
    <property type="match status" value="1"/>
</dbReference>
<dbReference type="SMART" id="SM00421">
    <property type="entry name" value="HTH_LUXR"/>
    <property type="match status" value="1"/>
</dbReference>
<keyword evidence="2" id="KW-0067">ATP-binding</keyword>
<dbReference type="Gene3D" id="1.25.40.10">
    <property type="entry name" value="Tetratricopeptide repeat domain"/>
    <property type="match status" value="1"/>
</dbReference>
<name>A0ABZ0ZM93_9ACTN</name>
<keyword evidence="5" id="KW-1185">Reference proteome</keyword>
<dbReference type="InterPro" id="IPR041664">
    <property type="entry name" value="AAA_16"/>
</dbReference>
<dbReference type="SUPFAM" id="SSF46894">
    <property type="entry name" value="C-terminal effector domain of the bipartite response regulators"/>
    <property type="match status" value="1"/>
</dbReference>
<evidence type="ECO:0000313" key="4">
    <source>
        <dbReference type="EMBL" id="WQQ25323.1"/>
    </source>
</evidence>
<evidence type="ECO:0000256" key="2">
    <source>
        <dbReference type="ARBA" id="ARBA00022840"/>
    </source>
</evidence>
<dbReference type="InterPro" id="IPR036388">
    <property type="entry name" value="WH-like_DNA-bd_sf"/>
</dbReference>
<dbReference type="PROSITE" id="PS50043">
    <property type="entry name" value="HTH_LUXR_2"/>
    <property type="match status" value="1"/>
</dbReference>
<feature type="domain" description="HTH luxR-type" evidence="3">
    <location>
        <begin position="904"/>
        <end position="969"/>
    </location>
</feature>
<dbReference type="EMBL" id="CP141059">
    <property type="protein sequence ID" value="WQQ25323.1"/>
    <property type="molecule type" value="Genomic_DNA"/>
</dbReference>
<dbReference type="Gene3D" id="1.10.10.10">
    <property type="entry name" value="Winged helix-like DNA-binding domain superfamily/Winged helix DNA-binding domain"/>
    <property type="match status" value="1"/>
</dbReference>
<accession>A0ABZ0ZM93</accession>
<keyword evidence="1" id="KW-0547">Nucleotide-binding</keyword>
<dbReference type="InterPro" id="IPR016032">
    <property type="entry name" value="Sig_transdc_resp-reg_C-effctor"/>
</dbReference>
<organism evidence="4 5">
    <name type="scientific">Nocardioides bizhenqiangii</name>
    <dbReference type="NCBI Taxonomy" id="3095076"/>
    <lineage>
        <taxon>Bacteria</taxon>
        <taxon>Bacillati</taxon>
        <taxon>Actinomycetota</taxon>
        <taxon>Actinomycetes</taxon>
        <taxon>Propionibacteriales</taxon>
        <taxon>Nocardioidaceae</taxon>
        <taxon>Nocardioides</taxon>
    </lineage>
</organism>
<dbReference type="SUPFAM" id="SSF52540">
    <property type="entry name" value="P-loop containing nucleoside triphosphate hydrolases"/>
    <property type="match status" value="1"/>
</dbReference>
<evidence type="ECO:0000313" key="5">
    <source>
        <dbReference type="Proteomes" id="UP001327225"/>
    </source>
</evidence>
<sequence length="974" mass="101265">MVGSQGDVPLVGRERELAVLLEAVAGAADSTPGAVLVAAEAGGGKSRLVRELLVRSTGPTPLVLRAQCVDVGDPGLPFLAMVDLVRAIEGLAAHDAELVSVLDRHPVAAGLIDPIGSGDAVDESRRLQLFDATAALLADAGRLRGPVVVVVEDLQWVDASSADFLRFLLSRMTAARLVVVATVRTDGLAARPRIRQLLGELARLPSVRRLDLEPFDEAEVAEYLTRTAGGNPAPDVAADVLRRTGGNPFYVETLAAAPSADGDREIPRALADLLVGRVDALPEQARTVVRCAAVAGHVVPDRLLRQVAGLGDAELDEALRVAVAEGVLVPDGAGYSFGHDLLREAVYGDLLPGERARLHAAHAAALEADGSASAAEVAHHFTEAQDPPGLLAWSVRAADEATRLLAPAEALQHLERALAAWPKVDGAASLAGSTHGQVAVRAARAARLAGLPSRATELAGRAVELCDAGGDGAGGIEARAELTRALVEGEAADRGVPVAEEAVRMAEDSEPGSAALAHAVLARVLLAERRTDEARPVAERALVEARATGASALEVEALTTAAFLDDVAGDRAAAADRLGTALRLARSAGELTAELRAHYSLASVHYYNGDVAGSLPVLRAAMARVTESGLRWSNPGIELRLLSAVALYVSGDLDGSLKATQAPESPPPDVAAARLAAVSCYAAVAGGLPDAAPRLAALRQSWDIHPQVALLAGGCESDHRAWEGDFSGAVATAERAQSHLDAVEGEGMYGGLWLSAIGLGALADAASYCRQRRDDSGTAAAVRQGDVLMERVARIIEGGHGRPGELGPEGRAWYARAVAEHGRLQGEPAVDQWQQALEAFGYGHVYEQARCRWRLADALVAAGDRDGARVHAVAAAAAAGQMQAAPLQRAVAATISRARLAGAATAADAVLTAREREVLALVAEGMTNREIGKRLFISEKTASVHLSNLMAKLNVTSRTEAVTVAHRRGLLDVL</sequence>
<dbReference type="CDD" id="cd06170">
    <property type="entry name" value="LuxR_C_like"/>
    <property type="match status" value="1"/>
</dbReference>
<dbReference type="Proteomes" id="UP001327225">
    <property type="component" value="Chromosome"/>
</dbReference>
<dbReference type="Pfam" id="PF00196">
    <property type="entry name" value="GerE"/>
    <property type="match status" value="1"/>
</dbReference>
<evidence type="ECO:0000259" key="3">
    <source>
        <dbReference type="PROSITE" id="PS50043"/>
    </source>
</evidence>
<dbReference type="PANTHER" id="PTHR16305">
    <property type="entry name" value="TESTICULAR SOLUBLE ADENYLYL CYCLASE"/>
    <property type="match status" value="1"/>
</dbReference>
<dbReference type="InterPro" id="IPR027417">
    <property type="entry name" value="P-loop_NTPase"/>
</dbReference>
<gene>
    <name evidence="4" type="ORF">SHK19_15290</name>
</gene>
<dbReference type="InterPro" id="IPR011990">
    <property type="entry name" value="TPR-like_helical_dom_sf"/>
</dbReference>